<evidence type="ECO:0000259" key="3">
    <source>
        <dbReference type="Pfam" id="PF05683"/>
    </source>
</evidence>
<dbReference type="RefSeq" id="WP_042627711.1">
    <property type="nucleotide sequence ID" value="NZ_CP002581.1"/>
</dbReference>
<dbReference type="EC" id="4.2.1.2" evidence="4"/>
<evidence type="ECO:0000256" key="1">
    <source>
        <dbReference type="ARBA" id="ARBA00008876"/>
    </source>
</evidence>
<gene>
    <name evidence="4" type="ORF">BGL_2c11270</name>
</gene>
<dbReference type="Pfam" id="PF05683">
    <property type="entry name" value="Fumerase_C"/>
    <property type="match status" value="1"/>
</dbReference>
<dbReference type="PANTHER" id="PTHR43351:SF2">
    <property type="entry name" value="L(+)-TARTRATE DEHYDRATASE SUBUNIT BETA-RELATED"/>
    <property type="match status" value="1"/>
</dbReference>
<protein>
    <submittedName>
        <fullName evidence="4">Fumarate hydratase subunit beta</fullName>
        <ecNumber evidence="4">4.2.1.2</ecNumber>
    </submittedName>
</protein>
<feature type="domain" description="Fe-S hydro-lyase tartrate dehydratase beta-type catalytic" evidence="3">
    <location>
        <begin position="7"/>
        <end position="186"/>
    </location>
</feature>
<organism evidence="4 5">
    <name type="scientific">Burkholderia plantarii</name>
    <dbReference type="NCBI Taxonomy" id="41899"/>
    <lineage>
        <taxon>Bacteria</taxon>
        <taxon>Pseudomonadati</taxon>
        <taxon>Pseudomonadota</taxon>
        <taxon>Betaproteobacteria</taxon>
        <taxon>Burkholderiales</taxon>
        <taxon>Burkholderiaceae</taxon>
        <taxon>Burkholderia</taxon>
    </lineage>
</organism>
<comment type="similarity">
    <text evidence="1">Belongs to the class-I fumarase family.</text>
</comment>
<dbReference type="HOGENOM" id="CLU_098588_0_0_4"/>
<dbReference type="GO" id="GO:0004333">
    <property type="term" value="F:fumarate hydratase activity"/>
    <property type="evidence" value="ECO:0007669"/>
    <property type="project" value="UniProtKB-EC"/>
</dbReference>
<dbReference type="Proteomes" id="UP000031838">
    <property type="component" value="Chromosome 2"/>
</dbReference>
<name>A0A0B6S7E1_BURPL</name>
<sequence length="210" mass="22296">MSRIHDLSLPLVREQVDALHLGDMVRLSGRVTVSIGLPTHQRLARMIEAGEPLPVDLAGGAFFHLSTYVDETGGAGSVPRALYLNPSTSTRYNPWMPTLIRGLGVRLVGGKGGLDAASAAALREAGCAYLSFPGGGLNLLSRALRAVVEQHWTEYISQFRLLTLEVEQLGPATVAIDARGESLYAQLHEQAVARLPGIVGALGHGRVDAG</sequence>
<dbReference type="InterPro" id="IPR036660">
    <property type="entry name" value="Fe-S_hydroAse_TtdB_cat_sf"/>
</dbReference>
<keyword evidence="5" id="KW-1185">Reference proteome</keyword>
<accession>A0A0B6S7E1</accession>
<keyword evidence="2 4" id="KW-0456">Lyase</keyword>
<proteinExistence type="inferred from homology"/>
<evidence type="ECO:0000313" key="4">
    <source>
        <dbReference type="EMBL" id="AJK49205.1"/>
    </source>
</evidence>
<dbReference type="InterPro" id="IPR004647">
    <property type="entry name" value="Fe-S_hydro-lyase_TtdB-typ_cat"/>
</dbReference>
<reference evidence="5" key="1">
    <citation type="submission" date="2011-03" db="EMBL/GenBank/DDBJ databases">
        <authorList>
            <person name="Voget S."/>
            <person name="Streit W.R."/>
            <person name="Jaeger K.E."/>
            <person name="Daniel R."/>
        </authorList>
    </citation>
    <scope>NUCLEOTIDE SEQUENCE [LARGE SCALE GENOMIC DNA]</scope>
    <source>
        <strain evidence="5">PG1</strain>
    </source>
</reference>
<dbReference type="EMBL" id="CP002581">
    <property type="protein sequence ID" value="AJK49205.1"/>
    <property type="molecule type" value="Genomic_DNA"/>
</dbReference>
<evidence type="ECO:0000256" key="2">
    <source>
        <dbReference type="ARBA" id="ARBA00023239"/>
    </source>
</evidence>
<dbReference type="KEGG" id="bgp:BGL_2c11270"/>
<dbReference type="PANTHER" id="PTHR43351">
    <property type="entry name" value="L(+)-TARTRATE DEHYDRATASE SUBUNIT BETA"/>
    <property type="match status" value="1"/>
</dbReference>
<reference evidence="4 5" key="2">
    <citation type="journal article" date="2016" name="Appl. Microbiol. Biotechnol.">
        <title>Mutations improving production and secretion of extracellular lipase by Burkholderia glumae PG1.</title>
        <authorList>
            <person name="Knapp A."/>
            <person name="Voget S."/>
            <person name="Gao R."/>
            <person name="Zaburannyi N."/>
            <person name="Krysciak D."/>
            <person name="Breuer M."/>
            <person name="Hauer B."/>
            <person name="Streit W.R."/>
            <person name="Muller R."/>
            <person name="Daniel R."/>
            <person name="Jaeger K.E."/>
        </authorList>
    </citation>
    <scope>NUCLEOTIDE SEQUENCE [LARGE SCALE GENOMIC DNA]</scope>
    <source>
        <strain evidence="4 5">PG1</strain>
    </source>
</reference>
<evidence type="ECO:0000313" key="5">
    <source>
        <dbReference type="Proteomes" id="UP000031838"/>
    </source>
</evidence>
<dbReference type="SUPFAM" id="SSF117457">
    <property type="entry name" value="FumA C-terminal domain-like"/>
    <property type="match status" value="1"/>
</dbReference>
<dbReference type="Gene3D" id="3.20.130.10">
    <property type="entry name" value="Fe-S hydro-lyase, tartrate dehydratase beta-type, catalytic domain"/>
    <property type="match status" value="1"/>
</dbReference>
<dbReference type="AlphaFoldDB" id="A0A0B6S7E1"/>